<dbReference type="FunFam" id="1.10.10.10:FF:000322">
    <property type="entry name" value="Probable disease resistance protein At1g63360"/>
    <property type="match status" value="1"/>
</dbReference>
<dbReference type="InterPro" id="IPR042197">
    <property type="entry name" value="Apaf_helical"/>
</dbReference>
<evidence type="ECO:0000313" key="12">
    <source>
        <dbReference type="Proteomes" id="UP000008311"/>
    </source>
</evidence>
<dbReference type="InterPro" id="IPR055414">
    <property type="entry name" value="LRR_R13L4/SHOC2-like"/>
</dbReference>
<keyword evidence="5" id="KW-0067">ATP-binding</keyword>
<proteinExistence type="predicted"/>
<dbReference type="Gene3D" id="1.10.10.10">
    <property type="entry name" value="Winged helix-like DNA-binding domain superfamily/Winged helix DNA-binding domain"/>
    <property type="match status" value="1"/>
</dbReference>
<dbReference type="GO" id="GO:0006952">
    <property type="term" value="P:defense response"/>
    <property type="evidence" value="ECO:0007669"/>
    <property type="project" value="UniProtKB-KW"/>
</dbReference>
<dbReference type="InterPro" id="IPR038005">
    <property type="entry name" value="RX-like_CC"/>
</dbReference>
<dbReference type="InterPro" id="IPR041118">
    <property type="entry name" value="Rx_N"/>
</dbReference>
<dbReference type="SUPFAM" id="SSF52058">
    <property type="entry name" value="L domain-like"/>
    <property type="match status" value="1"/>
</dbReference>
<evidence type="ECO:0000256" key="5">
    <source>
        <dbReference type="ARBA" id="ARBA00022840"/>
    </source>
</evidence>
<dbReference type="OMA" id="FGNINIC"/>
<evidence type="ECO:0000259" key="9">
    <source>
        <dbReference type="Pfam" id="PF23598"/>
    </source>
</evidence>
<accession>B9SL89</accession>
<dbReference type="Pfam" id="PF23559">
    <property type="entry name" value="WHD_DRP"/>
    <property type="match status" value="1"/>
</dbReference>
<gene>
    <name evidence="11" type="ORF">RCOM_1292200</name>
</gene>
<dbReference type="InterPro" id="IPR027417">
    <property type="entry name" value="P-loop_NTPase"/>
</dbReference>
<dbReference type="Pfam" id="PF18052">
    <property type="entry name" value="Rx_N"/>
    <property type="match status" value="1"/>
</dbReference>
<name>B9SL89_RICCO</name>
<dbReference type="PANTHER" id="PTHR36766">
    <property type="entry name" value="PLANT BROAD-SPECTRUM MILDEW RESISTANCE PROTEIN RPW8"/>
    <property type="match status" value="1"/>
</dbReference>
<dbReference type="Pfam" id="PF23598">
    <property type="entry name" value="LRR_14"/>
    <property type="match status" value="1"/>
</dbReference>
<evidence type="ECO:0000313" key="11">
    <source>
        <dbReference type="EMBL" id="EEF35612.1"/>
    </source>
</evidence>
<keyword evidence="3" id="KW-0547">Nucleotide-binding</keyword>
<dbReference type="InterPro" id="IPR036388">
    <property type="entry name" value="WH-like_DNA-bd_sf"/>
</dbReference>
<dbReference type="Gene3D" id="1.10.8.430">
    <property type="entry name" value="Helical domain of apoptotic protease-activating factors"/>
    <property type="match status" value="1"/>
</dbReference>
<evidence type="ECO:0000256" key="3">
    <source>
        <dbReference type="ARBA" id="ARBA00022741"/>
    </source>
</evidence>
<dbReference type="eggNOG" id="KOG4658">
    <property type="taxonomic scope" value="Eukaryota"/>
</dbReference>
<dbReference type="InterPro" id="IPR056789">
    <property type="entry name" value="LRR_R13L1-DRL21"/>
</dbReference>
<evidence type="ECO:0000256" key="2">
    <source>
        <dbReference type="ARBA" id="ARBA00022737"/>
    </source>
</evidence>
<feature type="domain" description="R13L1/DRL21-like LRR repeat region" evidence="10">
    <location>
        <begin position="685"/>
        <end position="812"/>
    </location>
</feature>
<feature type="domain" description="Disease resistance protein winged helix" evidence="8">
    <location>
        <begin position="425"/>
        <end position="497"/>
    </location>
</feature>
<dbReference type="GO" id="GO:0043531">
    <property type="term" value="F:ADP binding"/>
    <property type="evidence" value="ECO:0007669"/>
    <property type="project" value="InterPro"/>
</dbReference>
<dbReference type="GO" id="GO:0005524">
    <property type="term" value="F:ATP binding"/>
    <property type="evidence" value="ECO:0007669"/>
    <property type="project" value="UniProtKB-KW"/>
</dbReference>
<protein>
    <submittedName>
        <fullName evidence="11">Disease resistance protein RGA2, putative</fullName>
        <ecNumber evidence="11">3.1.3.16</ecNumber>
    </submittedName>
</protein>
<sequence length="1100" mass="125504">MAESILFTIVAEIIVKLGSRPFQANTMWIGVKDELEKFKTTVSTIQAVLLDAEEQYSKSNQVRVWVDSLKEVFYDAEDLLDELSTEVLQQQTVTGNKMAKEVRRFFSSSNQVAFGLKMTHKIKAVRDRLDVIVANRKFHLEERRVEANHVIMSREREQTHSSPPEVIVGREEDKQAIIELLMASNYEENVVVIPIVGIGGLGKTTLAQLVYNDERVKTHFKSSSWVCVSDDFDVKIIVQKILESVTGDRCFSFEMDTLKNRLHETINGKRFLLVLDDIWCDNFETWCRLRDLLVGGARGSRIIITTRIKKVAEIVSTNQPYELEGLSDMDSWSLFKLMAFKQGKVPSPSFDAIGREIVGKYVGVPLAIRAIGRLLYFKNASEWLSFKNKELSNVDLKENDILSTLKLSYDHLPPRLRHCFAYCRIFPKGSKINVKKLVYLWMAQGYIKSSDPSQCLEDVGFEYFNDLLWRSFFQEVEKDHFGNINICRIHDLMHDLCWSVVGSGSNLSSSNVKYVSKGTRHVSIDYCKGAMLPSLLDVRKMRTFFLSNEPGYNGNKNQGLEIISNLRRVRALDAHNSGIVMVPRSLEKLKHIRFLDLSYNTRIETLPDSITKLQNLQVLKLAGLRRLKQLPKDIKKLVDLMHLDLWKCDGLTHMPPGLGQLTSLSYLSRFLVAKDDGVSKHVSGLGELCDLNNLRGLLEIMNLQNVKNPASEFRTANLKEKQHLQTLKLTWKSGDEDDNTASGSNDDVSLEELQPHENLQWLDVRGWGRLRFPSWVASLTSLVELRIDNCINCQNLPPLDQFPSLKHLTLDKLNDLKYIESGITYDRAESGPALFFPSLEKLWLRNCPNLKGWCRTDTSAPELFQFHCLAYFEIKSCPNLTSMPLIPTVERMVFQNTSIKSMKDMLKLKLLLPQSASSSCSSSSLSPSLVQLKELSIQKIEDLDFLPDELLQNLTSLQQLDIIDCPRITTLSHDMQHLTSLEVLIIRACKELDLSSEQWQCLRSLRKLRIVNLAKLVSLHQGLQHVTTLQQLEICSCPILGTLPEWISGLTTLRHLEINECPLLSQKCSNNKGEDWSKIAHIPNIKIDGRWIQLKGYYEL</sequence>
<evidence type="ECO:0000259" key="8">
    <source>
        <dbReference type="Pfam" id="PF23559"/>
    </source>
</evidence>
<evidence type="ECO:0000256" key="4">
    <source>
        <dbReference type="ARBA" id="ARBA00022821"/>
    </source>
</evidence>
<dbReference type="EC" id="3.1.3.16" evidence="11"/>
<evidence type="ECO:0000259" key="6">
    <source>
        <dbReference type="Pfam" id="PF00931"/>
    </source>
</evidence>
<dbReference type="KEGG" id="rcu:8278984"/>
<feature type="domain" description="Disease resistance R13L4/SHOC-2-like LRR" evidence="9">
    <location>
        <begin position="920"/>
        <end position="1059"/>
    </location>
</feature>
<dbReference type="Gene3D" id="3.80.10.10">
    <property type="entry name" value="Ribonuclease Inhibitor"/>
    <property type="match status" value="3"/>
</dbReference>
<dbReference type="Pfam" id="PF00931">
    <property type="entry name" value="NB-ARC"/>
    <property type="match status" value="1"/>
</dbReference>
<dbReference type="PANTHER" id="PTHR36766:SF38">
    <property type="entry name" value="DISEASE RESISTANCE PROTEIN RGA3"/>
    <property type="match status" value="1"/>
</dbReference>
<dbReference type="FunFam" id="3.40.50.300:FF:001091">
    <property type="entry name" value="Probable disease resistance protein At1g61300"/>
    <property type="match status" value="1"/>
</dbReference>
<dbReference type="Pfam" id="PF25019">
    <property type="entry name" value="LRR_R13L1-DRL21"/>
    <property type="match status" value="1"/>
</dbReference>
<keyword evidence="1" id="KW-0433">Leucine-rich repeat</keyword>
<evidence type="ECO:0000259" key="7">
    <source>
        <dbReference type="Pfam" id="PF18052"/>
    </source>
</evidence>
<feature type="domain" description="Disease resistance N-terminal" evidence="7">
    <location>
        <begin position="10"/>
        <end position="97"/>
    </location>
</feature>
<keyword evidence="4" id="KW-0611">Plant defense</keyword>
<dbReference type="PRINTS" id="PR00364">
    <property type="entry name" value="DISEASERSIST"/>
</dbReference>
<dbReference type="GO" id="GO:0004722">
    <property type="term" value="F:protein serine/threonine phosphatase activity"/>
    <property type="evidence" value="ECO:0007669"/>
    <property type="project" value="UniProtKB-EC"/>
</dbReference>
<dbReference type="InterPro" id="IPR032675">
    <property type="entry name" value="LRR_dom_sf"/>
</dbReference>
<keyword evidence="2" id="KW-0677">Repeat</keyword>
<dbReference type="GO" id="GO:0051707">
    <property type="term" value="P:response to other organism"/>
    <property type="evidence" value="ECO:0007669"/>
    <property type="project" value="UniProtKB-ARBA"/>
</dbReference>
<dbReference type="SUPFAM" id="SSF52540">
    <property type="entry name" value="P-loop containing nucleoside triphosphate hydrolases"/>
    <property type="match status" value="1"/>
</dbReference>
<dbReference type="Gene3D" id="1.20.5.4130">
    <property type="match status" value="1"/>
</dbReference>
<keyword evidence="11" id="KW-0378">Hydrolase</keyword>
<evidence type="ECO:0000256" key="1">
    <source>
        <dbReference type="ARBA" id="ARBA00022614"/>
    </source>
</evidence>
<keyword evidence="12" id="KW-1185">Reference proteome</keyword>
<organism evidence="11 12">
    <name type="scientific">Ricinus communis</name>
    <name type="common">Castor bean</name>
    <dbReference type="NCBI Taxonomy" id="3988"/>
    <lineage>
        <taxon>Eukaryota</taxon>
        <taxon>Viridiplantae</taxon>
        <taxon>Streptophyta</taxon>
        <taxon>Embryophyta</taxon>
        <taxon>Tracheophyta</taxon>
        <taxon>Spermatophyta</taxon>
        <taxon>Magnoliopsida</taxon>
        <taxon>eudicotyledons</taxon>
        <taxon>Gunneridae</taxon>
        <taxon>Pentapetalae</taxon>
        <taxon>rosids</taxon>
        <taxon>fabids</taxon>
        <taxon>Malpighiales</taxon>
        <taxon>Euphorbiaceae</taxon>
        <taxon>Acalyphoideae</taxon>
        <taxon>Acalypheae</taxon>
        <taxon>Ricinus</taxon>
    </lineage>
</organism>
<dbReference type="SUPFAM" id="SSF52047">
    <property type="entry name" value="RNI-like"/>
    <property type="match status" value="1"/>
</dbReference>
<dbReference type="InParanoid" id="B9SL89"/>
<dbReference type="Gene3D" id="3.40.50.300">
    <property type="entry name" value="P-loop containing nucleotide triphosphate hydrolases"/>
    <property type="match status" value="1"/>
</dbReference>
<evidence type="ECO:0000259" key="10">
    <source>
        <dbReference type="Pfam" id="PF25019"/>
    </source>
</evidence>
<feature type="domain" description="NB-ARC" evidence="6">
    <location>
        <begin position="171"/>
        <end position="342"/>
    </location>
</feature>
<dbReference type="CDD" id="cd14798">
    <property type="entry name" value="RX-CC_like"/>
    <property type="match status" value="1"/>
</dbReference>
<dbReference type="Proteomes" id="UP000008311">
    <property type="component" value="Unassembled WGS sequence"/>
</dbReference>
<dbReference type="InterPro" id="IPR058922">
    <property type="entry name" value="WHD_DRP"/>
</dbReference>
<dbReference type="OrthoDB" id="839891at2759"/>
<dbReference type="InterPro" id="IPR002182">
    <property type="entry name" value="NB-ARC"/>
</dbReference>
<reference evidence="12" key="1">
    <citation type="journal article" date="2010" name="Nat. Biotechnol.">
        <title>Draft genome sequence of the oilseed species Ricinus communis.</title>
        <authorList>
            <person name="Chan A.P."/>
            <person name="Crabtree J."/>
            <person name="Zhao Q."/>
            <person name="Lorenzi H."/>
            <person name="Orvis J."/>
            <person name="Puiu D."/>
            <person name="Melake-Berhan A."/>
            <person name="Jones K.M."/>
            <person name="Redman J."/>
            <person name="Chen G."/>
            <person name="Cahoon E.B."/>
            <person name="Gedil M."/>
            <person name="Stanke M."/>
            <person name="Haas B.J."/>
            <person name="Wortman J.R."/>
            <person name="Fraser-Liggett C.M."/>
            <person name="Ravel J."/>
            <person name="Rabinowicz P.D."/>
        </authorList>
    </citation>
    <scope>NUCLEOTIDE SEQUENCE [LARGE SCALE GENOMIC DNA]</scope>
    <source>
        <strain evidence="12">cv. Hale</strain>
    </source>
</reference>
<dbReference type="AlphaFoldDB" id="B9SL89"/>
<dbReference type="EMBL" id="EQ974013">
    <property type="protein sequence ID" value="EEF35612.1"/>
    <property type="molecule type" value="Genomic_DNA"/>
</dbReference>